<feature type="region of interest" description="Disordered" evidence="1">
    <location>
        <begin position="162"/>
        <end position="181"/>
    </location>
</feature>
<evidence type="ECO:0000313" key="3">
    <source>
        <dbReference type="Proteomes" id="UP001286174"/>
    </source>
</evidence>
<dbReference type="Proteomes" id="UP001286174">
    <property type="component" value="Unassembled WGS sequence"/>
</dbReference>
<dbReference type="AlphaFoldDB" id="A0AB35U6W3"/>
<keyword evidence="3" id="KW-1185">Reference proteome</keyword>
<dbReference type="EMBL" id="JALBUR010000002">
    <property type="protein sequence ID" value="MDX8418859.1"/>
    <property type="molecule type" value="Genomic_DNA"/>
</dbReference>
<reference evidence="2 3" key="1">
    <citation type="submission" date="2022-03" db="EMBL/GenBank/DDBJ databases">
        <title>Novel taxa within the pig intestine.</title>
        <authorList>
            <person name="Wylensek D."/>
            <person name="Bishof K."/>
            <person name="Afrizal A."/>
            <person name="Clavel T."/>
        </authorList>
    </citation>
    <scope>NUCLEOTIDE SEQUENCE [LARGE SCALE GENOMIC DNA]</scope>
    <source>
        <strain evidence="2 3">CLA-KB-P133</strain>
    </source>
</reference>
<evidence type="ECO:0000256" key="1">
    <source>
        <dbReference type="SAM" id="MobiDB-lite"/>
    </source>
</evidence>
<gene>
    <name evidence="2" type="ORF">MOZ60_01980</name>
</gene>
<feature type="compositionally biased region" description="Acidic residues" evidence="1">
    <location>
        <begin position="172"/>
        <end position="181"/>
    </location>
</feature>
<accession>A0AB35U6W3</accession>
<sequence>MAAKELFTYVYEFTGPYEEKARKLTSIIDSASGAALFHSGIELFMTSAIVGALSNTRKPRIRGNTSYKIFSDQFKTHYDDCMFIFKLVMLTSKDPSAQPIDLINNAFKYSPESPEYSENARIFEEYMLGGLTVIYDKLMVSSNKRYDDYLVSLNDLINKYTSDSSDSKADGSDIDFDTPIF</sequence>
<protein>
    <submittedName>
        <fullName evidence="2">Uncharacterized protein</fullName>
    </submittedName>
</protein>
<organism evidence="2 3">
    <name type="scientific">Grylomicrobium aquisgranensis</name>
    <dbReference type="NCBI Taxonomy" id="2926318"/>
    <lineage>
        <taxon>Bacteria</taxon>
        <taxon>Bacillati</taxon>
        <taxon>Bacillota</taxon>
        <taxon>Erysipelotrichia</taxon>
        <taxon>Erysipelotrichales</taxon>
        <taxon>Erysipelotrichaceae</taxon>
        <taxon>Grylomicrobium</taxon>
    </lineage>
</organism>
<proteinExistence type="predicted"/>
<comment type="caution">
    <text evidence="2">The sequence shown here is derived from an EMBL/GenBank/DDBJ whole genome shotgun (WGS) entry which is preliminary data.</text>
</comment>
<evidence type="ECO:0000313" key="2">
    <source>
        <dbReference type="EMBL" id="MDX8418859.1"/>
    </source>
</evidence>
<dbReference type="RefSeq" id="WP_277652863.1">
    <property type="nucleotide sequence ID" value="NZ_JALBUR010000002.1"/>
</dbReference>
<name>A0AB35U6W3_9FIRM</name>